<dbReference type="Proteomes" id="UP000289340">
    <property type="component" value="Chromosome 18"/>
</dbReference>
<evidence type="ECO:0000313" key="2">
    <source>
        <dbReference type="EMBL" id="RZB52314.1"/>
    </source>
</evidence>
<evidence type="ECO:0000313" key="3">
    <source>
        <dbReference type="Proteomes" id="UP000289340"/>
    </source>
</evidence>
<organism evidence="2 3">
    <name type="scientific">Glycine soja</name>
    <name type="common">Wild soybean</name>
    <dbReference type="NCBI Taxonomy" id="3848"/>
    <lineage>
        <taxon>Eukaryota</taxon>
        <taxon>Viridiplantae</taxon>
        <taxon>Streptophyta</taxon>
        <taxon>Embryophyta</taxon>
        <taxon>Tracheophyta</taxon>
        <taxon>Spermatophyta</taxon>
        <taxon>Magnoliopsida</taxon>
        <taxon>eudicotyledons</taxon>
        <taxon>Gunneridae</taxon>
        <taxon>Pentapetalae</taxon>
        <taxon>rosids</taxon>
        <taxon>fabids</taxon>
        <taxon>Fabales</taxon>
        <taxon>Fabaceae</taxon>
        <taxon>Papilionoideae</taxon>
        <taxon>50 kb inversion clade</taxon>
        <taxon>NPAAA clade</taxon>
        <taxon>indigoferoid/millettioid clade</taxon>
        <taxon>Phaseoleae</taxon>
        <taxon>Glycine</taxon>
        <taxon>Glycine subgen. Soja</taxon>
    </lineage>
</organism>
<evidence type="ECO:0000256" key="1">
    <source>
        <dbReference type="SAM" id="MobiDB-lite"/>
    </source>
</evidence>
<name>A0A445FU03_GLYSO</name>
<protein>
    <submittedName>
        <fullName evidence="2">Uncharacterized protein</fullName>
    </submittedName>
</protein>
<dbReference type="EMBL" id="QZWG01000018">
    <property type="protein sequence ID" value="RZB52314.1"/>
    <property type="molecule type" value="Genomic_DNA"/>
</dbReference>
<dbReference type="AlphaFoldDB" id="A0A445FU03"/>
<sequence>MTSSLQTASSWISTKSPTPKTPKLMNSRDPSRVFTTKSGGLSMHGSIAADTLGYINFGLPFQEHHIQTGCGIMSIIVYDDPDKLALITYPDLALN</sequence>
<keyword evidence="3" id="KW-1185">Reference proteome</keyword>
<feature type="compositionally biased region" description="Polar residues" evidence="1">
    <location>
        <begin position="1"/>
        <end position="18"/>
    </location>
</feature>
<comment type="caution">
    <text evidence="2">The sequence shown here is derived from an EMBL/GenBank/DDBJ whole genome shotgun (WGS) entry which is preliminary data.</text>
</comment>
<proteinExistence type="predicted"/>
<accession>A0A445FU03</accession>
<reference evidence="2 3" key="1">
    <citation type="submission" date="2018-09" db="EMBL/GenBank/DDBJ databases">
        <title>A high-quality reference genome of wild soybean provides a powerful tool to mine soybean genomes.</title>
        <authorList>
            <person name="Xie M."/>
            <person name="Chung C.Y.L."/>
            <person name="Li M.-W."/>
            <person name="Wong F.-L."/>
            <person name="Chan T.-F."/>
            <person name="Lam H.-M."/>
        </authorList>
    </citation>
    <scope>NUCLEOTIDE SEQUENCE [LARGE SCALE GENOMIC DNA]</scope>
    <source>
        <strain evidence="3">cv. W05</strain>
        <tissue evidence="2">Hypocotyl of etiolated seedlings</tissue>
    </source>
</reference>
<feature type="region of interest" description="Disordered" evidence="1">
    <location>
        <begin position="1"/>
        <end position="31"/>
    </location>
</feature>
<gene>
    <name evidence="2" type="ORF">D0Y65_048679</name>
</gene>